<comment type="caution">
    <text evidence="1">The sequence shown here is derived from an EMBL/GenBank/DDBJ whole genome shotgun (WGS) entry which is preliminary data.</text>
</comment>
<dbReference type="EMBL" id="LGRB01000004">
    <property type="protein sequence ID" value="OCT54381.1"/>
    <property type="molecule type" value="Genomic_DNA"/>
</dbReference>
<dbReference type="STRING" id="86049.A0A1C1D104"/>
<evidence type="ECO:0000313" key="2">
    <source>
        <dbReference type="Proteomes" id="UP000094526"/>
    </source>
</evidence>
<protein>
    <submittedName>
        <fullName evidence="1">Uncharacterized protein</fullName>
    </submittedName>
</protein>
<reference evidence="2" key="1">
    <citation type="submission" date="2015-07" db="EMBL/GenBank/DDBJ databases">
        <authorList>
            <person name="Teixeira M.M."/>
            <person name="Souza R.C."/>
            <person name="Almeida L.G."/>
            <person name="Vicente V.A."/>
            <person name="de Hoog S."/>
            <person name="Bocca A.L."/>
            <person name="de Almeida S.R."/>
            <person name="Vasconcelos A.T."/>
            <person name="Felipe M.S."/>
        </authorList>
    </citation>
    <scope>NUCLEOTIDE SEQUENCE [LARGE SCALE GENOMIC DNA]</scope>
    <source>
        <strain evidence="2">KSF</strain>
    </source>
</reference>
<dbReference type="Proteomes" id="UP000094526">
    <property type="component" value="Unassembled WGS sequence"/>
</dbReference>
<dbReference type="VEuPathDB" id="FungiDB:CLCR_00993"/>
<evidence type="ECO:0000313" key="1">
    <source>
        <dbReference type="EMBL" id="OCT54381.1"/>
    </source>
</evidence>
<sequence length="104" mass="11186">MTGFGFCTVFQAALNYEYLVDTFSGYAASAVAANTLPAVVLCRSVSIFPLPFSFFLIPPLAIAPLYNGVGIPWDTSLFWILLHRNGACAVDVFTCSARADPKEG</sequence>
<dbReference type="OrthoDB" id="4362870at2759"/>
<accession>A0A1C1D104</accession>
<gene>
    <name evidence="1" type="ORF">CLCR_00993</name>
</gene>
<dbReference type="AlphaFoldDB" id="A0A1C1D104"/>
<name>A0A1C1D104_9EURO</name>
<keyword evidence="2" id="KW-1185">Reference proteome</keyword>
<organism evidence="1 2">
    <name type="scientific">Cladophialophora carrionii</name>
    <dbReference type="NCBI Taxonomy" id="86049"/>
    <lineage>
        <taxon>Eukaryota</taxon>
        <taxon>Fungi</taxon>
        <taxon>Dikarya</taxon>
        <taxon>Ascomycota</taxon>
        <taxon>Pezizomycotina</taxon>
        <taxon>Eurotiomycetes</taxon>
        <taxon>Chaetothyriomycetidae</taxon>
        <taxon>Chaetothyriales</taxon>
        <taxon>Herpotrichiellaceae</taxon>
        <taxon>Cladophialophora</taxon>
    </lineage>
</organism>
<proteinExistence type="predicted"/>